<dbReference type="SUPFAM" id="SSF53187">
    <property type="entry name" value="Zn-dependent exopeptidases"/>
    <property type="match status" value="1"/>
</dbReference>
<dbReference type="GO" id="GO:0016787">
    <property type="term" value="F:hydrolase activity"/>
    <property type="evidence" value="ECO:0007669"/>
    <property type="project" value="UniProtKB-KW"/>
</dbReference>
<dbReference type="RefSeq" id="WP_090019544.1">
    <property type="nucleotide sequence ID" value="NZ_FNCE01000004.1"/>
</dbReference>
<dbReference type="PIRSF" id="PIRSF029730">
    <property type="entry name" value="UCP029730"/>
    <property type="match status" value="1"/>
</dbReference>
<dbReference type="OrthoDB" id="9815326at2"/>
<organism evidence="1 2">
    <name type="scientific">Limimonas halophila</name>
    <dbReference type="NCBI Taxonomy" id="1082479"/>
    <lineage>
        <taxon>Bacteria</taxon>
        <taxon>Pseudomonadati</taxon>
        <taxon>Pseudomonadota</taxon>
        <taxon>Alphaproteobacteria</taxon>
        <taxon>Rhodospirillales</taxon>
        <taxon>Rhodovibrionaceae</taxon>
        <taxon>Limimonas</taxon>
    </lineage>
</organism>
<proteinExistence type="predicted"/>
<protein>
    <submittedName>
        <fullName evidence="1">Predicted N-formylglutamate amidohydrolase</fullName>
    </submittedName>
</protein>
<dbReference type="InterPro" id="IPR011227">
    <property type="entry name" value="UCP029730"/>
</dbReference>
<evidence type="ECO:0000313" key="1">
    <source>
        <dbReference type="EMBL" id="SDG02319.1"/>
    </source>
</evidence>
<dbReference type="EMBL" id="FNCE01000004">
    <property type="protein sequence ID" value="SDG02319.1"/>
    <property type="molecule type" value="Genomic_DNA"/>
</dbReference>
<evidence type="ECO:0000313" key="2">
    <source>
        <dbReference type="Proteomes" id="UP000199415"/>
    </source>
</evidence>
<sequence>MNDVTPHPHYSHSLLAPDEPAPWWVHNPEGRAPVLVVCDHASAFVPRAFGSLGLESRHFERHIAYDPGAAAVARRLAGHLDAACVLSHFSRLVIDPNRQLDDPTLVPTVAENTVIPGNRGLSESAVQRRVDTFFHPYHGEIERRLDALDARGPAPVLISVHSFTPVMHGQERPWEIGVLWDEDTRLAAPFMDAMAERGHVVGDNEPYSGRHGHGYTANVHGDGRGLANLLLELRQDLLRTTGQQQAWADTLANDLKALLKDPALYSSRRT</sequence>
<dbReference type="Proteomes" id="UP000199415">
    <property type="component" value="Unassembled WGS sequence"/>
</dbReference>
<dbReference type="Gene3D" id="3.40.630.40">
    <property type="entry name" value="Zn-dependent exopeptidases"/>
    <property type="match status" value="1"/>
</dbReference>
<accession>A0A1G7QWQ4</accession>
<keyword evidence="1" id="KW-0378">Hydrolase</keyword>
<dbReference type="AlphaFoldDB" id="A0A1G7QWQ4"/>
<name>A0A1G7QWQ4_9PROT</name>
<dbReference type="Pfam" id="PF05013">
    <property type="entry name" value="FGase"/>
    <property type="match status" value="1"/>
</dbReference>
<reference evidence="1 2" key="1">
    <citation type="submission" date="2016-10" db="EMBL/GenBank/DDBJ databases">
        <authorList>
            <person name="de Groot N.N."/>
        </authorList>
    </citation>
    <scope>NUCLEOTIDE SEQUENCE [LARGE SCALE GENOMIC DNA]</scope>
    <source>
        <strain evidence="1 2">DSM 25584</strain>
    </source>
</reference>
<dbReference type="STRING" id="1082479.SAMN05216241_104156"/>
<dbReference type="InterPro" id="IPR007709">
    <property type="entry name" value="N-FG_amidohydro"/>
</dbReference>
<gene>
    <name evidence="1" type="ORF">SAMN05216241_104156</name>
</gene>
<keyword evidence="2" id="KW-1185">Reference proteome</keyword>